<dbReference type="Pfam" id="PF00961">
    <property type="entry name" value="LAGLIDADG_1"/>
    <property type="match status" value="2"/>
</dbReference>
<protein>
    <submittedName>
        <fullName evidence="2">LAGLIDADG endonuclease</fullName>
    </submittedName>
</protein>
<dbReference type="InterPro" id="IPR051289">
    <property type="entry name" value="LAGLIDADG_Endonuclease"/>
</dbReference>
<keyword evidence="2" id="KW-0378">Hydrolase</keyword>
<organism evidence="2">
    <name type="scientific">Fusarium annulatum</name>
    <dbReference type="NCBI Taxonomy" id="48484"/>
    <lineage>
        <taxon>Eukaryota</taxon>
        <taxon>Fungi</taxon>
        <taxon>Dikarya</taxon>
        <taxon>Ascomycota</taxon>
        <taxon>Pezizomycotina</taxon>
        <taxon>Sordariomycetes</taxon>
        <taxon>Hypocreomycetidae</taxon>
        <taxon>Hypocreales</taxon>
        <taxon>Nectriaceae</taxon>
        <taxon>Fusarium</taxon>
        <taxon>Fusarium fujikuroi species complex</taxon>
    </lineage>
</organism>
<dbReference type="Gene3D" id="3.10.28.10">
    <property type="entry name" value="Homing endonucleases"/>
    <property type="match status" value="2"/>
</dbReference>
<dbReference type="InterPro" id="IPR027434">
    <property type="entry name" value="Homing_endonucl"/>
</dbReference>
<evidence type="ECO:0000313" key="2">
    <source>
        <dbReference type="EMBL" id="QJQ35051.1"/>
    </source>
</evidence>
<feature type="domain" description="Homing endonuclease LAGLIDADG" evidence="1">
    <location>
        <begin position="34"/>
        <end position="128"/>
    </location>
</feature>
<dbReference type="EMBL" id="MT010912">
    <property type="protein sequence ID" value="QJQ35051.1"/>
    <property type="molecule type" value="Genomic_DNA"/>
</dbReference>
<keyword evidence="2" id="KW-0496">Mitochondrion</keyword>
<dbReference type="FunFam" id="3.10.28.10:FF:000007">
    <property type="entry name" value="Intron-encoded DNA endonuclease aI3"/>
    <property type="match status" value="1"/>
</dbReference>
<reference evidence="2" key="2">
    <citation type="submission" date="2020-01" db="EMBL/GenBank/DDBJ databases">
        <authorList>
            <person name="Brankovics B."/>
            <person name="Van Diepeningen A.D."/>
            <person name="De Hoog G.S."/>
            <person name="Van Der Lee T.A.J."/>
            <person name="Waalwijk C."/>
        </authorList>
    </citation>
    <scope>NUCLEOTIDE SEQUENCE</scope>
    <source>
        <strain evidence="2">CBS 258.54</strain>
    </source>
</reference>
<sequence>MNEDMKSNNRIDLYEMKAGRVKTQEGYSDLGFYLAGLIEGDGNIWIPKSQRSTKNELTYPSIAITFHRKELPLFERIKCELGGGYIYKSRSDNGCRFRIVKTEILLKVVNLINGKFRTPKINSLHKIIDFINIRHNLSIEKLPLNKDYLGSNPWLSGFVDADGGFYIGLRGRYSIKNKDLNLPGVVICRFHLTQRITDKLTNESCIPFMTEIANYFTCKLYVSNHHNIANMMVSNQNVLKIINDYFDRYPLMTSKYLNYLSFLEGMNYARKCLSNEEIERIQFIKSGMNIARSHYNWDHLNNFYK</sequence>
<reference evidence="2" key="1">
    <citation type="journal article" date="2020" name="Front. Microbiol.">
        <title>Detecting Introgression Between Members of the Fusarium fujikuroi and F. oxysporum Species Complexes by Comparative Mitogenomics.</title>
        <authorList>
            <person name="Brankovics B."/>
            <person name="van Diepeningen A.D."/>
            <person name="de Hoog G.S."/>
            <person name="van der Lee T.A.J."/>
            <person name="Waalwijk C."/>
        </authorList>
    </citation>
    <scope>NUCLEOTIDE SEQUENCE</scope>
    <source>
        <strain evidence="2">CBS 258.54</strain>
    </source>
</reference>
<gene>
    <name evidence="2" type="primary">orf305</name>
</gene>
<keyword evidence="2" id="KW-0540">Nuclease</keyword>
<dbReference type="PANTHER" id="PTHR36181:SF3">
    <property type="entry name" value="INTRON-ENCODED DNA ENDONUCLEASE AI5 BETA"/>
    <property type="match status" value="1"/>
</dbReference>
<dbReference type="GO" id="GO:0004519">
    <property type="term" value="F:endonuclease activity"/>
    <property type="evidence" value="ECO:0007669"/>
    <property type="project" value="UniProtKB-KW"/>
</dbReference>
<proteinExistence type="predicted"/>
<dbReference type="PANTHER" id="PTHR36181">
    <property type="entry name" value="INTRON-ENCODED ENDONUCLEASE AI3-RELATED"/>
    <property type="match status" value="1"/>
</dbReference>
<dbReference type="GO" id="GO:0005739">
    <property type="term" value="C:mitochondrion"/>
    <property type="evidence" value="ECO:0007669"/>
    <property type="project" value="UniProtKB-ARBA"/>
</dbReference>
<keyword evidence="2" id="KW-0255">Endonuclease</keyword>
<evidence type="ECO:0000259" key="1">
    <source>
        <dbReference type="Pfam" id="PF00961"/>
    </source>
</evidence>
<dbReference type="SUPFAM" id="SSF55608">
    <property type="entry name" value="Homing endonucleases"/>
    <property type="match status" value="2"/>
</dbReference>
<dbReference type="AlphaFoldDB" id="A0A6M4B0L1"/>
<dbReference type="InterPro" id="IPR004860">
    <property type="entry name" value="LAGLIDADG_dom"/>
</dbReference>
<name>A0A6M4B0L1_9HYPO</name>
<feature type="domain" description="Homing endonuclease LAGLIDADG" evidence="1">
    <location>
        <begin position="155"/>
        <end position="264"/>
    </location>
</feature>
<accession>A0A6M4B0L1</accession>
<geneLocation type="mitochondrion" evidence="2"/>